<name>T0EYY5_9LEPT</name>
<dbReference type="EMBL" id="AHMO02000008">
    <property type="protein sequence ID" value="EQA44065.1"/>
    <property type="molecule type" value="Genomic_DNA"/>
</dbReference>
<protein>
    <submittedName>
        <fullName evidence="1">Uncharacterized protein</fullName>
    </submittedName>
</protein>
<dbReference type="Proteomes" id="UP000015454">
    <property type="component" value="Unassembled WGS sequence"/>
</dbReference>
<accession>T0EYY5</accession>
<dbReference type="AlphaFoldDB" id="T0EYY5"/>
<proteinExistence type="predicted"/>
<sequence length="45" mass="5469">MILYRTFVLFHHLPSTNLSMGKYRLKLDPTHRRIGNIRFTRLPRT</sequence>
<comment type="caution">
    <text evidence="1">The sequence shown here is derived from an EMBL/GenBank/DDBJ whole genome shotgun (WGS) entry which is preliminary data.</text>
</comment>
<keyword evidence="2" id="KW-1185">Reference proteome</keyword>
<gene>
    <name evidence="1" type="ORF">LEP1GSC050_2415</name>
</gene>
<reference evidence="1" key="1">
    <citation type="submission" date="2013-05" db="EMBL/GenBank/DDBJ databases">
        <authorList>
            <person name="Harkins D.M."/>
            <person name="Durkin A.S."/>
            <person name="Brinkac L.M."/>
            <person name="Haft D.H."/>
            <person name="Selengut J.D."/>
            <person name="Sanka R."/>
            <person name="DePew J."/>
            <person name="Purushe J."/>
            <person name="Hartskeerl R.A."/>
            <person name="Ahmed A."/>
            <person name="van der Linden H."/>
            <person name="Goris M.G.A."/>
            <person name="Vinetz J.M."/>
            <person name="Sutton G.G."/>
            <person name="Nierman W.C."/>
            <person name="Fouts D.E."/>
        </authorList>
    </citation>
    <scope>NUCLEOTIDE SEQUENCE [LARGE SCALE GENOMIC DNA]</scope>
    <source>
        <strain evidence="1">5399</strain>
    </source>
</reference>
<organism evidence="1 2">
    <name type="scientific">Leptospira broomii serovar Hurstbridge str. 5399</name>
    <dbReference type="NCBI Taxonomy" id="1049789"/>
    <lineage>
        <taxon>Bacteria</taxon>
        <taxon>Pseudomonadati</taxon>
        <taxon>Spirochaetota</taxon>
        <taxon>Spirochaetia</taxon>
        <taxon>Leptospirales</taxon>
        <taxon>Leptospiraceae</taxon>
        <taxon>Leptospira</taxon>
    </lineage>
</organism>
<evidence type="ECO:0000313" key="2">
    <source>
        <dbReference type="Proteomes" id="UP000015454"/>
    </source>
</evidence>
<evidence type="ECO:0000313" key="1">
    <source>
        <dbReference type="EMBL" id="EQA44065.1"/>
    </source>
</evidence>